<sequence>MADLLVPLYRLPARSEGEGSLSDQNILIRRPNTFEYTPVMEFIKSNFSQGWADEMGATFGRQPISSYIAIENGKTVGFAAFDSTRRAFFGPTGVAVSHRGKGIGKALLIASLWGLADLGYAYGIIGSAGPVEFYQKTVGAIVIPDSSPGVYANLLDRT</sequence>
<gene>
    <name evidence="1" type="ORF">CCAX7_48730</name>
</gene>
<evidence type="ECO:0000313" key="2">
    <source>
        <dbReference type="Proteomes" id="UP000287394"/>
    </source>
</evidence>
<name>A0A402CQ07_9BACT</name>
<keyword evidence="2" id="KW-1185">Reference proteome</keyword>
<dbReference type="RefSeq" id="WP_119319482.1">
    <property type="nucleotide sequence ID" value="NZ_AP025739.1"/>
</dbReference>
<reference evidence="1 2" key="1">
    <citation type="journal article" date="2019" name="Int. J. Syst. Evol. Microbiol.">
        <title>Capsulimonas corticalis gen. nov., sp. nov., an aerobic capsulated bacterium, of a novel bacterial order, Capsulimonadales ord. nov., of the class Armatimonadia of the phylum Armatimonadetes.</title>
        <authorList>
            <person name="Li J."/>
            <person name="Kudo C."/>
            <person name="Tonouchi A."/>
        </authorList>
    </citation>
    <scope>NUCLEOTIDE SEQUENCE [LARGE SCALE GENOMIC DNA]</scope>
    <source>
        <strain evidence="1 2">AX-7</strain>
    </source>
</reference>
<dbReference type="AlphaFoldDB" id="A0A402CQ07"/>
<dbReference type="InterPro" id="IPR000182">
    <property type="entry name" value="GNAT_dom"/>
</dbReference>
<dbReference type="Proteomes" id="UP000287394">
    <property type="component" value="Chromosome"/>
</dbReference>
<organism evidence="1 2">
    <name type="scientific">Capsulimonas corticalis</name>
    <dbReference type="NCBI Taxonomy" id="2219043"/>
    <lineage>
        <taxon>Bacteria</taxon>
        <taxon>Bacillati</taxon>
        <taxon>Armatimonadota</taxon>
        <taxon>Armatimonadia</taxon>
        <taxon>Capsulimonadales</taxon>
        <taxon>Capsulimonadaceae</taxon>
        <taxon>Capsulimonas</taxon>
    </lineage>
</organism>
<proteinExistence type="predicted"/>
<dbReference type="SUPFAM" id="SSF55729">
    <property type="entry name" value="Acyl-CoA N-acyltransferases (Nat)"/>
    <property type="match status" value="1"/>
</dbReference>
<evidence type="ECO:0000313" key="1">
    <source>
        <dbReference type="EMBL" id="BDI32822.1"/>
    </source>
</evidence>
<dbReference type="KEGG" id="ccot:CCAX7_48730"/>
<dbReference type="OrthoDB" id="4016818at2"/>
<dbReference type="PROSITE" id="PS51186">
    <property type="entry name" value="GNAT"/>
    <property type="match status" value="1"/>
</dbReference>
<accession>A0A402CQ07</accession>
<dbReference type="Gene3D" id="3.40.630.30">
    <property type="match status" value="1"/>
</dbReference>
<dbReference type="EMBL" id="AP025739">
    <property type="protein sequence ID" value="BDI32822.1"/>
    <property type="molecule type" value="Genomic_DNA"/>
</dbReference>
<dbReference type="GO" id="GO:0016747">
    <property type="term" value="F:acyltransferase activity, transferring groups other than amino-acyl groups"/>
    <property type="evidence" value="ECO:0007669"/>
    <property type="project" value="InterPro"/>
</dbReference>
<dbReference type="CDD" id="cd04301">
    <property type="entry name" value="NAT_SF"/>
    <property type="match status" value="1"/>
</dbReference>
<protein>
    <submittedName>
        <fullName evidence="1">Uncharacterized protein</fullName>
    </submittedName>
</protein>
<dbReference type="InterPro" id="IPR016181">
    <property type="entry name" value="Acyl_CoA_acyltransferase"/>
</dbReference>
<dbReference type="Pfam" id="PF13508">
    <property type="entry name" value="Acetyltransf_7"/>
    <property type="match status" value="1"/>
</dbReference>